<proteinExistence type="predicted"/>
<gene>
    <name evidence="2" type="ORF">G4B88_022149</name>
</gene>
<dbReference type="Proteomes" id="UP000583929">
    <property type="component" value="Unassembled WGS sequence"/>
</dbReference>
<evidence type="ECO:0000313" key="2">
    <source>
        <dbReference type="EMBL" id="KAF4346947.1"/>
    </source>
</evidence>
<sequence>MKALPRRHQNFAPSPFLRSGKVATATSSPGVNTNPPGVNYGMPTDPAFMRISSPDISQSKTKNKGIMLYDSQHADVELTQADNRKRSNNNQSLQNNSGVWTTWDSGLKEKKNKTFLKCTTTTNLIKKEAGKHKFKPTSSRITALQQPATTTIVSTSPTLISRLTLGLCDLNRFKDGSSAKRASSRFPGST</sequence>
<accession>A0A7J6DLF8</accession>
<dbReference type="EMBL" id="JAATIQ010000887">
    <property type="protein sequence ID" value="KAF4346947.1"/>
    <property type="molecule type" value="Genomic_DNA"/>
</dbReference>
<protein>
    <submittedName>
        <fullName evidence="2">Uncharacterized protein</fullName>
    </submittedName>
</protein>
<name>A0A7J6DLF8_CANSA</name>
<keyword evidence="3" id="KW-1185">Reference proteome</keyword>
<comment type="caution">
    <text evidence="2">The sequence shown here is derived from an EMBL/GenBank/DDBJ whole genome shotgun (WGS) entry which is preliminary data.</text>
</comment>
<feature type="region of interest" description="Disordered" evidence="1">
    <location>
        <begin position="1"/>
        <end position="38"/>
    </location>
</feature>
<organism evidence="2 3">
    <name type="scientific">Cannabis sativa</name>
    <name type="common">Hemp</name>
    <name type="synonym">Marijuana</name>
    <dbReference type="NCBI Taxonomy" id="3483"/>
    <lineage>
        <taxon>Eukaryota</taxon>
        <taxon>Viridiplantae</taxon>
        <taxon>Streptophyta</taxon>
        <taxon>Embryophyta</taxon>
        <taxon>Tracheophyta</taxon>
        <taxon>Spermatophyta</taxon>
        <taxon>Magnoliopsida</taxon>
        <taxon>eudicotyledons</taxon>
        <taxon>Gunneridae</taxon>
        <taxon>Pentapetalae</taxon>
        <taxon>rosids</taxon>
        <taxon>fabids</taxon>
        <taxon>Rosales</taxon>
        <taxon>Cannabaceae</taxon>
        <taxon>Cannabis</taxon>
    </lineage>
</organism>
<evidence type="ECO:0000313" key="3">
    <source>
        <dbReference type="Proteomes" id="UP000583929"/>
    </source>
</evidence>
<reference evidence="2 3" key="1">
    <citation type="journal article" date="2020" name="bioRxiv">
        <title>Sequence and annotation of 42 cannabis genomes reveals extensive copy number variation in cannabinoid synthesis and pathogen resistance genes.</title>
        <authorList>
            <person name="Mckernan K.J."/>
            <person name="Helbert Y."/>
            <person name="Kane L.T."/>
            <person name="Ebling H."/>
            <person name="Zhang L."/>
            <person name="Liu B."/>
            <person name="Eaton Z."/>
            <person name="Mclaughlin S."/>
            <person name="Kingan S."/>
            <person name="Baybayan P."/>
            <person name="Concepcion G."/>
            <person name="Jordan M."/>
            <person name="Riva A."/>
            <person name="Barbazuk W."/>
            <person name="Harkins T."/>
        </authorList>
    </citation>
    <scope>NUCLEOTIDE SEQUENCE [LARGE SCALE GENOMIC DNA]</scope>
    <source>
        <strain evidence="3">cv. Jamaican Lion 4</strain>
        <tissue evidence="2">Leaf</tissue>
    </source>
</reference>
<feature type="compositionally biased region" description="Polar residues" evidence="1">
    <location>
        <begin position="24"/>
        <end position="36"/>
    </location>
</feature>
<evidence type="ECO:0000256" key="1">
    <source>
        <dbReference type="SAM" id="MobiDB-lite"/>
    </source>
</evidence>
<dbReference type="AlphaFoldDB" id="A0A7J6DLF8"/>